<name>A0A1H2UG95_9FLAO</name>
<organism evidence="1 2">
    <name type="scientific">Flavobacterium degerlachei</name>
    <dbReference type="NCBI Taxonomy" id="229203"/>
    <lineage>
        <taxon>Bacteria</taxon>
        <taxon>Pseudomonadati</taxon>
        <taxon>Bacteroidota</taxon>
        <taxon>Flavobacteriia</taxon>
        <taxon>Flavobacteriales</taxon>
        <taxon>Flavobacteriaceae</taxon>
        <taxon>Flavobacterium</taxon>
    </lineage>
</organism>
<dbReference type="EMBL" id="FNMV01000003">
    <property type="protein sequence ID" value="SDW55117.1"/>
    <property type="molecule type" value="Genomic_DNA"/>
</dbReference>
<gene>
    <name evidence="1" type="ORF">SAMN05444338_103163</name>
</gene>
<evidence type="ECO:0000313" key="1">
    <source>
        <dbReference type="EMBL" id="SDW55117.1"/>
    </source>
</evidence>
<accession>A0A1H2UG95</accession>
<dbReference type="OrthoDB" id="1451649at2"/>
<dbReference type="STRING" id="229203.SAMN05444338_103163"/>
<evidence type="ECO:0000313" key="2">
    <source>
        <dbReference type="Proteomes" id="UP000198569"/>
    </source>
</evidence>
<sequence length="150" mass="17751">MKKTIFEFFQVDLNAIPDETFVKAETIENESGNTIEVFRKNISYKECGLFDTIEIRLIDKKCKNFSFKNYDLNTVQIDKIKTLIDELYLIYGNDSSNKGKFNNKDIEEYNDKEFYMLFGRSWSDYEINKFPVAINRDENEFEIAIWGIGL</sequence>
<dbReference type="Proteomes" id="UP000198569">
    <property type="component" value="Unassembled WGS sequence"/>
</dbReference>
<proteinExistence type="predicted"/>
<keyword evidence="2" id="KW-1185">Reference proteome</keyword>
<reference evidence="2" key="1">
    <citation type="submission" date="2016-10" db="EMBL/GenBank/DDBJ databases">
        <authorList>
            <person name="Varghese N."/>
            <person name="Submissions S."/>
        </authorList>
    </citation>
    <scope>NUCLEOTIDE SEQUENCE [LARGE SCALE GENOMIC DNA]</scope>
    <source>
        <strain evidence="2">DSM 15718</strain>
    </source>
</reference>
<dbReference type="RefSeq" id="WP_091430121.1">
    <property type="nucleotide sequence ID" value="NZ_FNMV01000003.1"/>
</dbReference>
<protein>
    <submittedName>
        <fullName evidence="1">Uncharacterized protein</fullName>
    </submittedName>
</protein>
<dbReference type="AlphaFoldDB" id="A0A1H2UG95"/>